<protein>
    <submittedName>
        <fullName evidence="1">Uncharacterized protein</fullName>
    </submittedName>
</protein>
<organism evidence="1 2">
    <name type="scientific">Meripilus lineatus</name>
    <dbReference type="NCBI Taxonomy" id="2056292"/>
    <lineage>
        <taxon>Eukaryota</taxon>
        <taxon>Fungi</taxon>
        <taxon>Dikarya</taxon>
        <taxon>Basidiomycota</taxon>
        <taxon>Agaricomycotina</taxon>
        <taxon>Agaricomycetes</taxon>
        <taxon>Polyporales</taxon>
        <taxon>Meripilaceae</taxon>
        <taxon>Meripilus</taxon>
    </lineage>
</organism>
<sequence length="86" mass="9546">MILLPKIAAPQNTTIKETGQYPREDPTMVQRTQLLLHIISSLATHAPPELNASELRKSRACQKRIDGPPMSFVFPSKEVVPGVIEL</sequence>
<keyword evidence="2" id="KW-1185">Reference proteome</keyword>
<evidence type="ECO:0000313" key="2">
    <source>
        <dbReference type="Proteomes" id="UP001212997"/>
    </source>
</evidence>
<proteinExistence type="predicted"/>
<accession>A0AAD5YDS5</accession>
<dbReference type="EMBL" id="JANAWD010000666">
    <property type="protein sequence ID" value="KAJ3476798.1"/>
    <property type="molecule type" value="Genomic_DNA"/>
</dbReference>
<comment type="caution">
    <text evidence="1">The sequence shown here is derived from an EMBL/GenBank/DDBJ whole genome shotgun (WGS) entry which is preliminary data.</text>
</comment>
<name>A0AAD5YDS5_9APHY</name>
<evidence type="ECO:0000313" key="1">
    <source>
        <dbReference type="EMBL" id="KAJ3476798.1"/>
    </source>
</evidence>
<gene>
    <name evidence="1" type="ORF">NLI96_g10905</name>
</gene>
<dbReference type="Proteomes" id="UP001212997">
    <property type="component" value="Unassembled WGS sequence"/>
</dbReference>
<dbReference type="AlphaFoldDB" id="A0AAD5YDS5"/>
<reference evidence="1" key="1">
    <citation type="submission" date="2022-07" db="EMBL/GenBank/DDBJ databases">
        <title>Genome Sequence of Physisporinus lineatus.</title>
        <authorList>
            <person name="Buettner E."/>
        </authorList>
    </citation>
    <scope>NUCLEOTIDE SEQUENCE</scope>
    <source>
        <strain evidence="1">VT162</strain>
    </source>
</reference>